<gene>
    <name evidence="1" type="ORF">HDK90DRAFT_43547</name>
</gene>
<evidence type="ECO:0000313" key="2">
    <source>
        <dbReference type="Proteomes" id="UP001492380"/>
    </source>
</evidence>
<evidence type="ECO:0000313" key="1">
    <source>
        <dbReference type="EMBL" id="KAK8247480.1"/>
    </source>
</evidence>
<organism evidence="1 2">
    <name type="scientific">Phyllosticta capitalensis</name>
    <dbReference type="NCBI Taxonomy" id="121624"/>
    <lineage>
        <taxon>Eukaryota</taxon>
        <taxon>Fungi</taxon>
        <taxon>Dikarya</taxon>
        <taxon>Ascomycota</taxon>
        <taxon>Pezizomycotina</taxon>
        <taxon>Dothideomycetes</taxon>
        <taxon>Dothideomycetes incertae sedis</taxon>
        <taxon>Botryosphaeriales</taxon>
        <taxon>Phyllostictaceae</taxon>
        <taxon>Phyllosticta</taxon>
    </lineage>
</organism>
<protein>
    <submittedName>
        <fullName evidence="1">Uncharacterized protein</fullName>
    </submittedName>
</protein>
<reference evidence="1 2" key="1">
    <citation type="submission" date="2024-04" db="EMBL/GenBank/DDBJ databases">
        <title>Phyllosticta paracitricarpa is synonymous to the EU quarantine fungus P. citricarpa based on phylogenomic analyses.</title>
        <authorList>
            <consortium name="Lawrence Berkeley National Laboratory"/>
            <person name="Van Ingen-Buijs V.A."/>
            <person name="Van Westerhoven A.C."/>
            <person name="Haridas S."/>
            <person name="Skiadas P."/>
            <person name="Martin F."/>
            <person name="Groenewald J.Z."/>
            <person name="Crous P.W."/>
            <person name="Seidl M.F."/>
        </authorList>
    </citation>
    <scope>NUCLEOTIDE SEQUENCE [LARGE SCALE GENOMIC DNA]</scope>
    <source>
        <strain evidence="1 2">CBS 123374</strain>
    </source>
</reference>
<keyword evidence="2" id="KW-1185">Reference proteome</keyword>
<name>A0ABR1Z5X4_9PEZI</name>
<dbReference type="Proteomes" id="UP001492380">
    <property type="component" value="Unassembled WGS sequence"/>
</dbReference>
<dbReference type="EMBL" id="JBBWRZ010000001">
    <property type="protein sequence ID" value="KAK8247480.1"/>
    <property type="molecule type" value="Genomic_DNA"/>
</dbReference>
<accession>A0ABR1Z5X4</accession>
<proteinExistence type="predicted"/>
<sequence>MNNTHRATDGNLGPDCDCSIPMIRAYVFLELGLCWCIDSPTTTSMIAPKNFLRQLPIFGQQILLPAGLFWPIGTPTRQPPKVLDRVHQYSHSCPGQPVDHASHSVPQKNCQLHGVGPKAVRVAEIIQTAKGGFACAQGVSIIVSFALLPATSKQSQVLLCASRESPSSPVLDWSHNKSQVHSPPARAQGAYEHLAPQRMSKWPRAAAYAQGVFKRPTSRGLRHLSP</sequence>
<comment type="caution">
    <text evidence="1">The sequence shown here is derived from an EMBL/GenBank/DDBJ whole genome shotgun (WGS) entry which is preliminary data.</text>
</comment>